<evidence type="ECO:0000259" key="14">
    <source>
        <dbReference type="PROSITE" id="PS51285"/>
    </source>
</evidence>
<evidence type="ECO:0000259" key="13">
    <source>
        <dbReference type="PROSITE" id="PS50011"/>
    </source>
</evidence>
<dbReference type="GO" id="GO:0005524">
    <property type="term" value="F:ATP binding"/>
    <property type="evidence" value="ECO:0007669"/>
    <property type="project" value="UniProtKB-UniRule"/>
</dbReference>
<dbReference type="Pfam" id="PF00069">
    <property type="entry name" value="Pkinase"/>
    <property type="match status" value="1"/>
</dbReference>
<sequence>MPPPFDALRPEARSLSTSRSNVFRSLSAVKPPGAQSQPHSAKTSLNNSVILSGPNQLLSNSSSGGAPASAAPTPCGPLTAAAAAATAISKPSARAVYRPSVSSLEVRQLLGAGGFARVALARDCESRIFYALKIVSKRSLLATKPELHAECLLREKACLEEMCHPFIVKLFGTYADPENLYFLCELALGGELFRVLGRLEKLPQPAARFYIGSLTLALAHLHALEYVYRDLKPENVLLDNFGFIKLCDFGFAKKVVDRTYTQCGTPDYVSPEMLRGQGVNQAADWWALGVLLYEMLVGFPPFTDAKGSDLKTFSNILRGELRFSEADRQESWARLVKSLCSVRIASRLGYLKGGAEDVISHSWFRNYSWESLVNRTLEPPWQPRLESAHDVRYFEVEDNARDMIPDADVSEELLAQYQPVFDAFVL</sequence>
<dbReference type="InterPro" id="IPR008271">
    <property type="entry name" value="Ser/Thr_kinase_AS"/>
</dbReference>
<dbReference type="InterPro" id="IPR000719">
    <property type="entry name" value="Prot_kinase_dom"/>
</dbReference>
<comment type="catalytic activity">
    <reaction evidence="8">
        <text>L-threonyl-[protein] + ATP = O-phospho-L-threonyl-[protein] + ADP + H(+)</text>
        <dbReference type="Rhea" id="RHEA:46608"/>
        <dbReference type="Rhea" id="RHEA-COMP:11060"/>
        <dbReference type="Rhea" id="RHEA-COMP:11605"/>
        <dbReference type="ChEBI" id="CHEBI:15378"/>
        <dbReference type="ChEBI" id="CHEBI:30013"/>
        <dbReference type="ChEBI" id="CHEBI:30616"/>
        <dbReference type="ChEBI" id="CHEBI:61977"/>
        <dbReference type="ChEBI" id="CHEBI:456216"/>
        <dbReference type="EC" id="2.7.11.1"/>
    </reaction>
</comment>
<organism evidence="15">
    <name type="scientific">Chrysotila carterae</name>
    <name type="common">Marine alga</name>
    <name type="synonym">Syracosphaera carterae</name>
    <dbReference type="NCBI Taxonomy" id="13221"/>
    <lineage>
        <taxon>Eukaryota</taxon>
        <taxon>Haptista</taxon>
        <taxon>Haptophyta</taxon>
        <taxon>Prymnesiophyceae</taxon>
        <taxon>Isochrysidales</taxon>
        <taxon>Isochrysidaceae</taxon>
        <taxon>Chrysotila</taxon>
    </lineage>
</organism>
<keyword evidence="5 10" id="KW-0547">Nucleotide-binding</keyword>
<evidence type="ECO:0000313" key="15">
    <source>
        <dbReference type="EMBL" id="CAE0762916.1"/>
    </source>
</evidence>
<evidence type="ECO:0000256" key="7">
    <source>
        <dbReference type="ARBA" id="ARBA00022840"/>
    </source>
</evidence>
<protein>
    <recommendedName>
        <fullName evidence="1">non-specific serine/threonine protein kinase</fullName>
        <ecNumber evidence="1">2.7.11.1</ecNumber>
    </recommendedName>
</protein>
<dbReference type="EC" id="2.7.11.1" evidence="1"/>
<accession>A0A7S4EZA6</accession>
<dbReference type="PROSITE" id="PS00108">
    <property type="entry name" value="PROTEIN_KINASE_ST"/>
    <property type="match status" value="1"/>
</dbReference>
<dbReference type="PANTHER" id="PTHR24353:SF37">
    <property type="entry name" value="CAMP-DEPENDENT PROTEIN KINASE CATALYTIC SUBUNIT PRKX"/>
    <property type="match status" value="1"/>
</dbReference>
<evidence type="ECO:0000256" key="3">
    <source>
        <dbReference type="ARBA" id="ARBA00022553"/>
    </source>
</evidence>
<feature type="binding site" evidence="10">
    <location>
        <position position="133"/>
    </location>
    <ligand>
        <name>ATP</name>
        <dbReference type="ChEBI" id="CHEBI:30616"/>
    </ligand>
</feature>
<comment type="similarity">
    <text evidence="11">Belongs to the protein kinase superfamily.</text>
</comment>
<keyword evidence="7 10" id="KW-0067">ATP-binding</keyword>
<evidence type="ECO:0000256" key="2">
    <source>
        <dbReference type="ARBA" id="ARBA00022527"/>
    </source>
</evidence>
<proteinExistence type="inferred from homology"/>
<dbReference type="Gene3D" id="1.10.510.10">
    <property type="entry name" value="Transferase(Phosphotransferase) domain 1"/>
    <property type="match status" value="1"/>
</dbReference>
<dbReference type="GO" id="GO:0004691">
    <property type="term" value="F:cAMP-dependent protein kinase activity"/>
    <property type="evidence" value="ECO:0007669"/>
    <property type="project" value="TreeGrafter"/>
</dbReference>
<dbReference type="PROSITE" id="PS51285">
    <property type="entry name" value="AGC_KINASE_CTER"/>
    <property type="match status" value="1"/>
</dbReference>
<dbReference type="FunFam" id="1.10.510.10:FF:000024">
    <property type="entry name" value="Probable serine/threonine-protein kinase cot-1"/>
    <property type="match status" value="1"/>
</dbReference>
<keyword evidence="2 11" id="KW-0723">Serine/threonine-protein kinase</keyword>
<reference evidence="15" key="1">
    <citation type="submission" date="2021-01" db="EMBL/GenBank/DDBJ databases">
        <authorList>
            <person name="Corre E."/>
            <person name="Pelletier E."/>
            <person name="Niang G."/>
            <person name="Scheremetjew M."/>
            <person name="Finn R."/>
            <person name="Kale V."/>
            <person name="Holt S."/>
            <person name="Cochrane G."/>
            <person name="Meng A."/>
            <person name="Brown T."/>
            <person name="Cohen L."/>
        </authorList>
    </citation>
    <scope>NUCLEOTIDE SEQUENCE</scope>
    <source>
        <strain evidence="15">CCMP645</strain>
    </source>
</reference>
<name>A0A7S4EZA6_CHRCT</name>
<keyword evidence="6" id="KW-0418">Kinase</keyword>
<evidence type="ECO:0000256" key="11">
    <source>
        <dbReference type="RuleBase" id="RU000304"/>
    </source>
</evidence>
<evidence type="ECO:0000256" key="1">
    <source>
        <dbReference type="ARBA" id="ARBA00012513"/>
    </source>
</evidence>
<dbReference type="GO" id="GO:0005952">
    <property type="term" value="C:cAMP-dependent protein kinase complex"/>
    <property type="evidence" value="ECO:0007669"/>
    <property type="project" value="TreeGrafter"/>
</dbReference>
<dbReference type="GO" id="GO:0007010">
    <property type="term" value="P:cytoskeleton organization"/>
    <property type="evidence" value="ECO:0007669"/>
    <property type="project" value="UniProtKB-ARBA"/>
</dbReference>
<feature type="domain" description="AGC-kinase C-terminal" evidence="14">
    <location>
        <begin position="365"/>
        <end position="426"/>
    </location>
</feature>
<keyword evidence="4" id="KW-0808">Transferase</keyword>
<dbReference type="PROSITE" id="PS00107">
    <property type="entry name" value="PROTEIN_KINASE_ATP"/>
    <property type="match status" value="1"/>
</dbReference>
<evidence type="ECO:0000256" key="5">
    <source>
        <dbReference type="ARBA" id="ARBA00022741"/>
    </source>
</evidence>
<dbReference type="AlphaFoldDB" id="A0A7S4EZA6"/>
<dbReference type="InterPro" id="IPR000961">
    <property type="entry name" value="AGC-kinase_C"/>
</dbReference>
<dbReference type="Gene3D" id="3.30.200.20">
    <property type="entry name" value="Phosphorylase Kinase, domain 1"/>
    <property type="match status" value="1"/>
</dbReference>
<evidence type="ECO:0000256" key="9">
    <source>
        <dbReference type="ARBA" id="ARBA00048679"/>
    </source>
</evidence>
<dbReference type="InterPro" id="IPR011009">
    <property type="entry name" value="Kinase-like_dom_sf"/>
</dbReference>
<comment type="catalytic activity">
    <reaction evidence="9">
        <text>L-seryl-[protein] + ATP = O-phospho-L-seryl-[protein] + ADP + H(+)</text>
        <dbReference type="Rhea" id="RHEA:17989"/>
        <dbReference type="Rhea" id="RHEA-COMP:9863"/>
        <dbReference type="Rhea" id="RHEA-COMP:11604"/>
        <dbReference type="ChEBI" id="CHEBI:15378"/>
        <dbReference type="ChEBI" id="CHEBI:29999"/>
        <dbReference type="ChEBI" id="CHEBI:30616"/>
        <dbReference type="ChEBI" id="CHEBI:83421"/>
        <dbReference type="ChEBI" id="CHEBI:456216"/>
        <dbReference type="EC" id="2.7.11.1"/>
    </reaction>
</comment>
<dbReference type="SUPFAM" id="SSF56112">
    <property type="entry name" value="Protein kinase-like (PK-like)"/>
    <property type="match status" value="1"/>
</dbReference>
<dbReference type="SMART" id="SM00220">
    <property type="entry name" value="S_TKc"/>
    <property type="match status" value="1"/>
</dbReference>
<keyword evidence="3" id="KW-0597">Phosphoprotein</keyword>
<dbReference type="PROSITE" id="PS50011">
    <property type="entry name" value="PROTEIN_KINASE_DOM"/>
    <property type="match status" value="1"/>
</dbReference>
<gene>
    <name evidence="15" type="ORF">PCAR00345_LOCUS15528</name>
</gene>
<dbReference type="EMBL" id="HBIZ01024529">
    <property type="protein sequence ID" value="CAE0762916.1"/>
    <property type="molecule type" value="Transcribed_RNA"/>
</dbReference>
<evidence type="ECO:0000256" key="4">
    <source>
        <dbReference type="ARBA" id="ARBA00022679"/>
    </source>
</evidence>
<evidence type="ECO:0000256" key="12">
    <source>
        <dbReference type="SAM" id="MobiDB-lite"/>
    </source>
</evidence>
<feature type="region of interest" description="Disordered" evidence="12">
    <location>
        <begin position="1"/>
        <end position="20"/>
    </location>
</feature>
<feature type="domain" description="Protein kinase" evidence="13">
    <location>
        <begin position="104"/>
        <end position="364"/>
    </location>
</feature>
<dbReference type="InterPro" id="IPR017441">
    <property type="entry name" value="Protein_kinase_ATP_BS"/>
</dbReference>
<evidence type="ECO:0000256" key="10">
    <source>
        <dbReference type="PROSITE-ProRule" id="PRU10141"/>
    </source>
</evidence>
<evidence type="ECO:0000256" key="8">
    <source>
        <dbReference type="ARBA" id="ARBA00047899"/>
    </source>
</evidence>
<dbReference type="PANTHER" id="PTHR24353">
    <property type="entry name" value="CYCLIC NUCLEOTIDE-DEPENDENT PROTEIN KINASE"/>
    <property type="match status" value="1"/>
</dbReference>
<evidence type="ECO:0000256" key="6">
    <source>
        <dbReference type="ARBA" id="ARBA00022777"/>
    </source>
</evidence>